<dbReference type="Proteomes" id="UP000772151">
    <property type="component" value="Unassembled WGS sequence"/>
</dbReference>
<dbReference type="EMBL" id="SVCA01000008">
    <property type="protein sequence ID" value="MBE6085621.1"/>
    <property type="molecule type" value="Genomic_DNA"/>
</dbReference>
<dbReference type="CDD" id="cd02511">
    <property type="entry name" value="Beta4Glucosyltransferase"/>
    <property type="match status" value="1"/>
</dbReference>
<evidence type="ECO:0000259" key="2">
    <source>
        <dbReference type="Pfam" id="PF00535"/>
    </source>
</evidence>
<accession>A0A927WJH0</accession>
<feature type="transmembrane region" description="Helical" evidence="1">
    <location>
        <begin position="195"/>
        <end position="214"/>
    </location>
</feature>
<dbReference type="Pfam" id="PF00535">
    <property type="entry name" value="Glycos_transf_2"/>
    <property type="match status" value="1"/>
</dbReference>
<dbReference type="PANTHER" id="PTHR43630">
    <property type="entry name" value="POLY-BETA-1,6-N-ACETYL-D-GLUCOSAMINE SYNTHASE"/>
    <property type="match status" value="1"/>
</dbReference>
<evidence type="ECO:0000256" key="1">
    <source>
        <dbReference type="SAM" id="Phobius"/>
    </source>
</evidence>
<feature type="transmembrane region" description="Helical" evidence="1">
    <location>
        <begin position="220"/>
        <end position="237"/>
    </location>
</feature>
<dbReference type="AlphaFoldDB" id="A0A927WJH0"/>
<keyword evidence="1" id="KW-0812">Transmembrane</keyword>
<comment type="caution">
    <text evidence="3">The sequence shown here is derived from an EMBL/GenBank/DDBJ whole genome shotgun (WGS) entry which is preliminary data.</text>
</comment>
<evidence type="ECO:0000313" key="4">
    <source>
        <dbReference type="Proteomes" id="UP000772151"/>
    </source>
</evidence>
<protein>
    <submittedName>
        <fullName evidence="3">Glycosyltransferase family 2 protein</fullName>
    </submittedName>
</protein>
<dbReference type="InterPro" id="IPR029044">
    <property type="entry name" value="Nucleotide-diphossugar_trans"/>
</dbReference>
<dbReference type="SUPFAM" id="SSF53448">
    <property type="entry name" value="Nucleotide-diphospho-sugar transferases"/>
    <property type="match status" value="1"/>
</dbReference>
<organism evidence="3 4">
    <name type="scientific">Selenomonas ruminantium</name>
    <dbReference type="NCBI Taxonomy" id="971"/>
    <lineage>
        <taxon>Bacteria</taxon>
        <taxon>Bacillati</taxon>
        <taxon>Bacillota</taxon>
        <taxon>Negativicutes</taxon>
        <taxon>Selenomonadales</taxon>
        <taxon>Selenomonadaceae</taxon>
        <taxon>Selenomonas</taxon>
    </lineage>
</organism>
<dbReference type="InterPro" id="IPR001173">
    <property type="entry name" value="Glyco_trans_2-like"/>
</dbReference>
<reference evidence="3" key="1">
    <citation type="submission" date="2019-04" db="EMBL/GenBank/DDBJ databases">
        <title>Evolution of Biomass-Degrading Anaerobic Consortia Revealed by Metagenomics.</title>
        <authorList>
            <person name="Peng X."/>
        </authorList>
    </citation>
    <scope>NUCLEOTIDE SEQUENCE</scope>
    <source>
        <strain evidence="3">SIG242</strain>
    </source>
</reference>
<name>A0A927WJH0_SELRU</name>
<gene>
    <name evidence="3" type="ORF">E7203_09285</name>
</gene>
<dbReference type="RefSeq" id="WP_303669737.1">
    <property type="nucleotide sequence ID" value="NZ_SVCA01000008.1"/>
</dbReference>
<sequence length="258" mass="30065">MPRLAVIILTKNEEANIEGAMESAAFADEIVIIDSGSTDRTQELAEKHGAKFVSHPMDENGFAGQRNFALTQTNMEWVFFLDADERITSMAKDQIRHIVQCDNKGTYSVERKNILFGQLMRYGAHRPDYVCRFFPRQGSRWVGIVHEHVESEWPKKYLRDCLRHCTYKTWEQYFSKFNNYTSLSAKEMMIKEKKITSLAIFLHSFGAFLKSYILKQGIRDGFLGLVMSFMAAMYVMVKYMKLKNMQRLKDSNVYGRRI</sequence>
<proteinExistence type="predicted"/>
<evidence type="ECO:0000313" key="3">
    <source>
        <dbReference type="EMBL" id="MBE6085621.1"/>
    </source>
</evidence>
<keyword evidence="1" id="KW-1133">Transmembrane helix</keyword>
<dbReference type="Gene3D" id="3.90.550.10">
    <property type="entry name" value="Spore Coat Polysaccharide Biosynthesis Protein SpsA, Chain A"/>
    <property type="match status" value="1"/>
</dbReference>
<feature type="domain" description="Glycosyltransferase 2-like" evidence="2">
    <location>
        <begin position="6"/>
        <end position="88"/>
    </location>
</feature>
<dbReference type="PANTHER" id="PTHR43630:SF2">
    <property type="entry name" value="GLYCOSYLTRANSFERASE"/>
    <property type="match status" value="1"/>
</dbReference>
<keyword evidence="1" id="KW-0472">Membrane</keyword>